<gene>
    <name evidence="2" type="ORF">CFK37_08790</name>
</gene>
<dbReference type="KEGG" id="vil:CFK37_08790"/>
<feature type="domain" description="DUF1659" evidence="1">
    <location>
        <begin position="2"/>
        <end position="72"/>
    </location>
</feature>
<dbReference type="EMBL" id="CP022315">
    <property type="protein sequence ID" value="ASK62250.1"/>
    <property type="molecule type" value="Genomic_DNA"/>
</dbReference>
<evidence type="ECO:0000259" key="1">
    <source>
        <dbReference type="Pfam" id="PF07872"/>
    </source>
</evidence>
<accession>A0A220U2D2</accession>
<dbReference type="Proteomes" id="UP000198312">
    <property type="component" value="Chromosome"/>
</dbReference>
<reference evidence="2 3" key="1">
    <citation type="submission" date="2017-07" db="EMBL/GenBank/DDBJ databases">
        <title>Virgibacillus sp. LM2416.</title>
        <authorList>
            <person name="Tak E.J."/>
            <person name="Bae J.-W."/>
        </authorList>
    </citation>
    <scope>NUCLEOTIDE SEQUENCE [LARGE SCALE GENOMIC DNA]</scope>
    <source>
        <strain evidence="2 3">LM2416</strain>
    </source>
</reference>
<organism evidence="2 3">
    <name type="scientific">Virgibacillus phasianinus</name>
    <dbReference type="NCBI Taxonomy" id="2017483"/>
    <lineage>
        <taxon>Bacteria</taxon>
        <taxon>Bacillati</taxon>
        <taxon>Bacillota</taxon>
        <taxon>Bacilli</taxon>
        <taxon>Bacillales</taxon>
        <taxon>Bacillaceae</taxon>
        <taxon>Virgibacillus</taxon>
    </lineage>
</organism>
<sequence>MAVTAKQTSSTLRMVFSDGIDPISGKEIYKTKSFSNTKIAATTEQLFAVAVSLAPLQQRSLFKIERNDNSELRDEA</sequence>
<evidence type="ECO:0000313" key="3">
    <source>
        <dbReference type="Proteomes" id="UP000198312"/>
    </source>
</evidence>
<dbReference type="RefSeq" id="WP_089061510.1">
    <property type="nucleotide sequence ID" value="NZ_CP022315.1"/>
</dbReference>
<dbReference type="AlphaFoldDB" id="A0A220U2D2"/>
<dbReference type="Pfam" id="PF07872">
    <property type="entry name" value="DUF1659"/>
    <property type="match status" value="1"/>
</dbReference>
<evidence type="ECO:0000313" key="2">
    <source>
        <dbReference type="EMBL" id="ASK62250.1"/>
    </source>
</evidence>
<name>A0A220U2D2_9BACI</name>
<keyword evidence="3" id="KW-1185">Reference proteome</keyword>
<dbReference type="OrthoDB" id="48766at2"/>
<protein>
    <recommendedName>
        <fullName evidence="1">DUF1659 domain-containing protein</fullName>
    </recommendedName>
</protein>
<dbReference type="InterPro" id="IPR012454">
    <property type="entry name" value="DUF1659"/>
</dbReference>
<proteinExistence type="predicted"/>